<keyword evidence="2 5" id="KW-0812">Transmembrane</keyword>
<feature type="transmembrane region" description="Helical" evidence="5">
    <location>
        <begin position="160"/>
        <end position="184"/>
    </location>
</feature>
<evidence type="ECO:0000256" key="3">
    <source>
        <dbReference type="ARBA" id="ARBA00022989"/>
    </source>
</evidence>
<comment type="subcellular location">
    <subcellularLocation>
        <location evidence="1">Membrane</location>
        <topology evidence="1">Multi-pass membrane protein</topology>
    </subcellularLocation>
</comment>
<accession>A0ABV1DWD6</accession>
<dbReference type="EMBL" id="JBBMFD010000001">
    <property type="protein sequence ID" value="MEQ2439385.1"/>
    <property type="molecule type" value="Genomic_DNA"/>
</dbReference>
<feature type="transmembrane region" description="Helical" evidence="5">
    <location>
        <begin position="90"/>
        <end position="109"/>
    </location>
</feature>
<evidence type="ECO:0000313" key="7">
    <source>
        <dbReference type="Proteomes" id="UP001489509"/>
    </source>
</evidence>
<gene>
    <name evidence="6" type="ORF">WMO26_00935</name>
</gene>
<evidence type="ECO:0000256" key="2">
    <source>
        <dbReference type="ARBA" id="ARBA00022692"/>
    </source>
</evidence>
<organism evidence="6 7">
    <name type="scientific">Solibaculum intestinale</name>
    <dbReference type="NCBI Taxonomy" id="3133165"/>
    <lineage>
        <taxon>Bacteria</taxon>
        <taxon>Bacillati</taxon>
        <taxon>Bacillota</taxon>
        <taxon>Clostridia</taxon>
        <taxon>Eubacteriales</taxon>
        <taxon>Oscillospiraceae</taxon>
        <taxon>Solibaculum</taxon>
    </lineage>
</organism>
<reference evidence="6 7" key="1">
    <citation type="submission" date="2024-03" db="EMBL/GenBank/DDBJ databases">
        <title>Human intestinal bacterial collection.</title>
        <authorList>
            <person name="Pauvert C."/>
            <person name="Hitch T.C.A."/>
            <person name="Clavel T."/>
        </authorList>
    </citation>
    <scope>NUCLEOTIDE SEQUENCE [LARGE SCALE GENOMIC DNA]</scope>
    <source>
        <strain evidence="6 7">CLA-JM-H44</strain>
    </source>
</reference>
<feature type="transmembrane region" description="Helical" evidence="5">
    <location>
        <begin position="59"/>
        <end position="78"/>
    </location>
</feature>
<keyword evidence="3 5" id="KW-1133">Transmembrane helix</keyword>
<keyword evidence="7" id="KW-1185">Reference proteome</keyword>
<feature type="transmembrane region" description="Helical" evidence="5">
    <location>
        <begin position="36"/>
        <end position="53"/>
    </location>
</feature>
<evidence type="ECO:0000313" key="6">
    <source>
        <dbReference type="EMBL" id="MEQ2439385.1"/>
    </source>
</evidence>
<dbReference type="InterPro" id="IPR003339">
    <property type="entry name" value="ABC/ECF_trnsptr_transmembrane"/>
</dbReference>
<comment type="caution">
    <text evidence="6">The sequence shown here is derived from an EMBL/GenBank/DDBJ whole genome shotgun (WGS) entry which is preliminary data.</text>
</comment>
<keyword evidence="4 5" id="KW-0472">Membrane</keyword>
<name>A0ABV1DWD6_9FIRM</name>
<dbReference type="RefSeq" id="WP_349217661.1">
    <property type="nucleotide sequence ID" value="NZ_JBBMFD010000001.1"/>
</dbReference>
<protein>
    <submittedName>
        <fullName evidence="6">Energy-coupling factor transporter transmembrane component T</fullName>
    </submittedName>
</protein>
<sequence length="225" mass="24551">MSEKLLVKRPIYPVIGLVSSIVILVFGLITAKSAACIWFLSGMWMLFLAFGYWRSCLAVLPAAALLCAVLAGITYAISKDVQATYAAVNRILAICVAVVPGLALPPIDLVRNFSTLRVPRVITLGMMITLTFFPLLGGEVRQVREAMKTRGAGSFFSPQIFYRAFLIPLVMRLVNISDTLALSVETRGFTKEATDCSVYKTVNLRPVDLLFFLLVLTGAVLAVVL</sequence>
<feature type="transmembrane region" description="Helical" evidence="5">
    <location>
        <begin position="204"/>
        <end position="224"/>
    </location>
</feature>
<evidence type="ECO:0000256" key="5">
    <source>
        <dbReference type="SAM" id="Phobius"/>
    </source>
</evidence>
<dbReference type="CDD" id="cd16914">
    <property type="entry name" value="EcfT"/>
    <property type="match status" value="1"/>
</dbReference>
<feature type="transmembrane region" description="Helical" evidence="5">
    <location>
        <begin position="12"/>
        <end position="29"/>
    </location>
</feature>
<evidence type="ECO:0000256" key="1">
    <source>
        <dbReference type="ARBA" id="ARBA00004141"/>
    </source>
</evidence>
<evidence type="ECO:0000256" key="4">
    <source>
        <dbReference type="ARBA" id="ARBA00023136"/>
    </source>
</evidence>
<dbReference type="Proteomes" id="UP001489509">
    <property type="component" value="Unassembled WGS sequence"/>
</dbReference>
<feature type="transmembrane region" description="Helical" evidence="5">
    <location>
        <begin position="121"/>
        <end position="140"/>
    </location>
</feature>
<proteinExistence type="predicted"/>
<dbReference type="Pfam" id="PF02361">
    <property type="entry name" value="CbiQ"/>
    <property type="match status" value="1"/>
</dbReference>